<dbReference type="Pfam" id="PF13692">
    <property type="entry name" value="Glyco_trans_1_4"/>
    <property type="match status" value="1"/>
</dbReference>
<dbReference type="PANTHER" id="PTHR12526">
    <property type="entry name" value="GLYCOSYLTRANSFERASE"/>
    <property type="match status" value="1"/>
</dbReference>
<gene>
    <name evidence="2" type="ORF">H839_16638</name>
</gene>
<comment type="caution">
    <text evidence="2">The sequence shown here is derived from an EMBL/GenBank/DDBJ whole genome shotgun (WGS) entry which is preliminary data.</text>
</comment>
<dbReference type="CDD" id="cd03794">
    <property type="entry name" value="GT4_WbuB-like"/>
    <property type="match status" value="1"/>
</dbReference>
<dbReference type="EMBL" id="AOTZ01000009">
    <property type="protein sequence ID" value="EZP75146.1"/>
    <property type="molecule type" value="Genomic_DNA"/>
</dbReference>
<evidence type="ECO:0000313" key="2">
    <source>
        <dbReference type="EMBL" id="EZP75146.1"/>
    </source>
</evidence>
<dbReference type="Proteomes" id="UP000023566">
    <property type="component" value="Chromosome"/>
</dbReference>
<evidence type="ECO:0000259" key="1">
    <source>
        <dbReference type="Pfam" id="PF13579"/>
    </source>
</evidence>
<sequence length="414" mass="47518">MKIWILNHVALKPNETGITRHYDLAKEMVKEGHEVTIFASSFLAYLFKWRNPKRKNYRENVNGVIYEWVWTLPYRGNGVRRLLNMISYFFTALYRGMRLKEKPDVVVGSSVHLFACLAGYFLSKWKKATYIVEIRDLWPRTLIDFGAMSEWHPVAIMFGLIERFVYKKSERIIVTLPGAHRYITSLGIPREKIYYIPNGIDLNRVNELKNASPLEKEIINIRNKHKKIAMYVGAHGMANALFTIVRSAKFVNPEEIAYVFIGEGPEKPNLMKEAEPFSNIYFFDGIPKSGVLPTLALADVLLVSMLNTSLYKYGISLNKLNDYLLAGKPILFAGNVYNNIVEEAGAGLTVEPENPEAFARGLMKLANLSEEEKLAIKQSSYRYLLENHDMKKLARKFLDVCEGKETMLKERGKQ</sequence>
<dbReference type="Pfam" id="PF13579">
    <property type="entry name" value="Glyco_trans_4_4"/>
    <property type="match status" value="1"/>
</dbReference>
<keyword evidence="2" id="KW-0808">Transferase</keyword>
<dbReference type="SUPFAM" id="SSF53756">
    <property type="entry name" value="UDP-Glycosyltransferase/glycogen phosphorylase"/>
    <property type="match status" value="1"/>
</dbReference>
<keyword evidence="3" id="KW-1185">Reference proteome</keyword>
<proteinExistence type="predicted"/>
<dbReference type="GO" id="GO:0016740">
    <property type="term" value="F:transferase activity"/>
    <property type="evidence" value="ECO:0007669"/>
    <property type="project" value="UniProtKB-KW"/>
</dbReference>
<dbReference type="InterPro" id="IPR028098">
    <property type="entry name" value="Glyco_trans_4-like_N"/>
</dbReference>
<dbReference type="AlphaFoldDB" id="A0ABC9VAQ5"/>
<dbReference type="Gene3D" id="3.40.50.2000">
    <property type="entry name" value="Glycogen Phosphorylase B"/>
    <property type="match status" value="2"/>
</dbReference>
<protein>
    <submittedName>
        <fullName evidence="2">Group 1 glycosyl transferase</fullName>
    </submittedName>
</protein>
<organism evidence="2 3">
    <name type="scientific">Parageobacillus genomosp. 1</name>
    <dbReference type="NCBI Taxonomy" id="1295642"/>
    <lineage>
        <taxon>Bacteria</taxon>
        <taxon>Bacillati</taxon>
        <taxon>Bacillota</taxon>
        <taxon>Bacilli</taxon>
        <taxon>Bacillales</taxon>
        <taxon>Anoxybacillaceae</taxon>
        <taxon>Parageobacillus</taxon>
    </lineage>
</organism>
<reference evidence="2 3" key="1">
    <citation type="journal article" date="2014" name="Appl. Microbiol. Biotechnol.">
        <title>Transformable facultative thermophile Geobacillus stearothermophilus NUB3621 as a host strain for metabolic engineering.</title>
        <authorList>
            <person name="Blanchard K."/>
            <person name="Robic S."/>
            <person name="Matsumura I."/>
        </authorList>
    </citation>
    <scope>NUCLEOTIDE SEQUENCE [LARGE SCALE GENOMIC DNA]</scope>
    <source>
        <strain evidence="2 3">NUB3621</strain>
    </source>
</reference>
<evidence type="ECO:0000313" key="3">
    <source>
        <dbReference type="Proteomes" id="UP000023566"/>
    </source>
</evidence>
<feature type="domain" description="Glycosyltransferase subfamily 4-like N-terminal" evidence="1">
    <location>
        <begin position="19"/>
        <end position="199"/>
    </location>
</feature>
<accession>A0ABC9VAQ5</accession>
<dbReference type="PANTHER" id="PTHR12526:SF622">
    <property type="entry name" value="GLYCOSYLTRANSFERASE (GROUP I)"/>
    <property type="match status" value="1"/>
</dbReference>
<name>A0ABC9VAQ5_9BACL</name>